<dbReference type="InterPro" id="IPR036890">
    <property type="entry name" value="HATPase_C_sf"/>
</dbReference>
<keyword evidence="5" id="KW-0418">Kinase</keyword>
<dbReference type="PANTHER" id="PTHR43304:SF1">
    <property type="entry name" value="PAC DOMAIN-CONTAINING PROTEIN"/>
    <property type="match status" value="1"/>
</dbReference>
<dbReference type="GO" id="GO:0000155">
    <property type="term" value="F:phosphorelay sensor kinase activity"/>
    <property type="evidence" value="ECO:0007669"/>
    <property type="project" value="InterPro"/>
</dbReference>
<organism evidence="9 10">
    <name type="scientific">Segetibacter aerophilus</name>
    <dbReference type="NCBI Taxonomy" id="670293"/>
    <lineage>
        <taxon>Bacteria</taxon>
        <taxon>Pseudomonadati</taxon>
        <taxon>Bacteroidota</taxon>
        <taxon>Chitinophagia</taxon>
        <taxon>Chitinophagales</taxon>
        <taxon>Chitinophagaceae</taxon>
        <taxon>Segetibacter</taxon>
    </lineage>
</organism>
<feature type="domain" description="PAS" evidence="7">
    <location>
        <begin position="524"/>
        <end position="568"/>
    </location>
</feature>
<feature type="domain" description="PAC" evidence="8">
    <location>
        <begin position="471"/>
        <end position="523"/>
    </location>
</feature>
<dbReference type="InterPro" id="IPR005467">
    <property type="entry name" value="His_kinase_dom"/>
</dbReference>
<evidence type="ECO:0000313" key="10">
    <source>
        <dbReference type="Proteomes" id="UP000321513"/>
    </source>
</evidence>
<protein>
    <recommendedName>
        <fullName evidence="2">histidine kinase</fullName>
        <ecNumber evidence="2">2.7.13.3</ecNumber>
    </recommendedName>
</protein>
<dbReference type="InterPro" id="IPR000700">
    <property type="entry name" value="PAS-assoc_C"/>
</dbReference>
<dbReference type="Gene3D" id="1.10.287.130">
    <property type="match status" value="1"/>
</dbReference>
<keyword evidence="4" id="KW-0808">Transferase</keyword>
<dbReference type="SUPFAM" id="SSF55874">
    <property type="entry name" value="ATPase domain of HSP90 chaperone/DNA topoisomerase II/histidine kinase"/>
    <property type="match status" value="1"/>
</dbReference>
<dbReference type="Pfam" id="PF08448">
    <property type="entry name" value="PAS_4"/>
    <property type="match status" value="1"/>
</dbReference>
<evidence type="ECO:0000256" key="4">
    <source>
        <dbReference type="ARBA" id="ARBA00022679"/>
    </source>
</evidence>
<dbReference type="Gene3D" id="3.30.565.10">
    <property type="entry name" value="Histidine kinase-like ATPase, C-terminal domain"/>
    <property type="match status" value="1"/>
</dbReference>
<dbReference type="InterPro" id="IPR013656">
    <property type="entry name" value="PAS_4"/>
</dbReference>
<reference evidence="9 10" key="1">
    <citation type="submission" date="2019-07" db="EMBL/GenBank/DDBJ databases">
        <title>Whole genome shotgun sequence of Segetibacter aerophilus NBRC 106135.</title>
        <authorList>
            <person name="Hosoyama A."/>
            <person name="Uohara A."/>
            <person name="Ohji S."/>
            <person name="Ichikawa N."/>
        </authorList>
    </citation>
    <scope>NUCLEOTIDE SEQUENCE [LARGE SCALE GENOMIC DNA]</scope>
    <source>
        <strain evidence="9 10">NBRC 106135</strain>
    </source>
</reference>
<sequence>MINSLVDSMASNNISFLNFIEKLLSETNTGWLVVDDNRKIINFNGAYHQFHNLFNESRLDIETVLRDGDFKSFPDSFISNLKRVLNRETEKVKLQIDYLGSLTLSFSISMVYISSDEDNFEGALIMVQKKESRSATTRKPENEDFYKILINTSTSVYQLTDAALVFTYTSGAIEEILGYTAAEVLGKNAIELVHPDDKEHVRDWLINIRRQPEKLLTAEYRIKNKQGVYIWVENNARNMLSDASIKAIVMSFRNIQTKKVADDALIHAEQRLSLLLNNTEESFILLNSRLRIVTYNKAAQERSPFFYNVELQSGISVLDLISKNEIAEYISLFEQVFKGKEIERETKFVDANKVAHVYSHTFRPLFNSQEDIHGVFITSTEITERKKLTEEVALHSDRLKTAQKIARLGYVEFDPATKNFFCSELFYEILGVPELLDNCRQLSLLRNMVHPDDKELVKKEIQDAIVHGKDFNLEFRFNSKDGLTKVILAMGGSEKDEFGKTVKLRVTLQDITDSKMAILALQTLESKFKSLFENSIDGVILSKEDGDIVSANPAVCKMLGYAHSELINVKSHDLLDIDSSLVANMAQVQKDTGSYIGELFLKHKKGYYVPVEVTSVLMKDGNGNCYLSTIIRDITDKKKIEGEQKALTEELLKNNQDLQQFSFITSHNLRAPVANLLSLLSLYNKDNPLDEFNQLLIEKFEEATQQLNQTLNDLVNVLVIKSNPNIERETVSFTDVFIEVKKNVDNLLYLQKGSIKANFSQVDQIQYSRIHLESIFLNMLSNAIRYSSPDRNPEIKITSYKTEDWVIVEFEDNGLGMDLNRYRDRLFGLYQRFHGHKEGKGLGLYMTRSQVTAMGGKIEVESEPGVGTKFKIFFKLQD</sequence>
<dbReference type="SMART" id="SM00091">
    <property type="entry name" value="PAS"/>
    <property type="match status" value="5"/>
</dbReference>
<dbReference type="PANTHER" id="PTHR43304">
    <property type="entry name" value="PHYTOCHROME-LIKE PROTEIN CPH1"/>
    <property type="match status" value="1"/>
</dbReference>
<evidence type="ECO:0000256" key="2">
    <source>
        <dbReference type="ARBA" id="ARBA00012438"/>
    </source>
</evidence>
<comment type="catalytic activity">
    <reaction evidence="1">
        <text>ATP + protein L-histidine = ADP + protein N-phospho-L-histidine.</text>
        <dbReference type="EC" id="2.7.13.3"/>
    </reaction>
</comment>
<dbReference type="Proteomes" id="UP000321513">
    <property type="component" value="Unassembled WGS sequence"/>
</dbReference>
<dbReference type="Gene3D" id="3.30.450.20">
    <property type="entry name" value="PAS domain"/>
    <property type="match status" value="4"/>
</dbReference>
<accession>A0A512B844</accession>
<dbReference type="Pfam" id="PF13426">
    <property type="entry name" value="PAS_9"/>
    <property type="match status" value="1"/>
</dbReference>
<dbReference type="CDD" id="cd00130">
    <property type="entry name" value="PAS"/>
    <property type="match status" value="3"/>
</dbReference>
<dbReference type="InterPro" id="IPR036097">
    <property type="entry name" value="HisK_dim/P_sf"/>
</dbReference>
<dbReference type="InterPro" id="IPR000014">
    <property type="entry name" value="PAS"/>
</dbReference>
<dbReference type="InterPro" id="IPR003594">
    <property type="entry name" value="HATPase_dom"/>
</dbReference>
<dbReference type="OrthoDB" id="5522855at2"/>
<dbReference type="SMART" id="SM00086">
    <property type="entry name" value="PAC"/>
    <property type="match status" value="3"/>
</dbReference>
<evidence type="ECO:0000256" key="1">
    <source>
        <dbReference type="ARBA" id="ARBA00000085"/>
    </source>
</evidence>
<feature type="domain" description="PAS" evidence="7">
    <location>
        <begin position="142"/>
        <end position="203"/>
    </location>
</feature>
<dbReference type="NCBIfam" id="TIGR00229">
    <property type="entry name" value="sensory_box"/>
    <property type="match status" value="2"/>
</dbReference>
<evidence type="ECO:0000313" key="9">
    <source>
        <dbReference type="EMBL" id="GEO08133.1"/>
    </source>
</evidence>
<name>A0A512B844_9BACT</name>
<evidence type="ECO:0000259" key="6">
    <source>
        <dbReference type="PROSITE" id="PS50109"/>
    </source>
</evidence>
<evidence type="ECO:0000259" key="7">
    <source>
        <dbReference type="PROSITE" id="PS50112"/>
    </source>
</evidence>
<dbReference type="Pfam" id="PF08447">
    <property type="entry name" value="PAS_3"/>
    <property type="match status" value="2"/>
</dbReference>
<proteinExistence type="predicted"/>
<dbReference type="SUPFAM" id="SSF47384">
    <property type="entry name" value="Homodimeric domain of signal transducing histidine kinase"/>
    <property type="match status" value="1"/>
</dbReference>
<comment type="caution">
    <text evidence="9">The sequence shown here is derived from an EMBL/GenBank/DDBJ whole genome shotgun (WGS) entry which is preliminary data.</text>
</comment>
<dbReference type="InterPro" id="IPR013655">
    <property type="entry name" value="PAS_fold_3"/>
</dbReference>
<dbReference type="InterPro" id="IPR001610">
    <property type="entry name" value="PAC"/>
</dbReference>
<keyword evidence="10" id="KW-1185">Reference proteome</keyword>
<feature type="domain" description="Histidine kinase" evidence="6">
    <location>
        <begin position="664"/>
        <end position="878"/>
    </location>
</feature>
<dbReference type="AlphaFoldDB" id="A0A512B844"/>
<dbReference type="SUPFAM" id="SSF55785">
    <property type="entry name" value="PYP-like sensor domain (PAS domain)"/>
    <property type="match status" value="4"/>
</dbReference>
<evidence type="ECO:0000259" key="8">
    <source>
        <dbReference type="PROSITE" id="PS50113"/>
    </source>
</evidence>
<dbReference type="InterPro" id="IPR004358">
    <property type="entry name" value="Sig_transdc_His_kin-like_C"/>
</dbReference>
<dbReference type="Pfam" id="PF02518">
    <property type="entry name" value="HATPase_c"/>
    <property type="match status" value="1"/>
</dbReference>
<dbReference type="PROSITE" id="PS50113">
    <property type="entry name" value="PAC"/>
    <property type="match status" value="1"/>
</dbReference>
<evidence type="ECO:0000256" key="3">
    <source>
        <dbReference type="ARBA" id="ARBA00022553"/>
    </source>
</evidence>
<dbReference type="SMART" id="SM00387">
    <property type="entry name" value="HATPase_c"/>
    <property type="match status" value="1"/>
</dbReference>
<evidence type="ECO:0000256" key="5">
    <source>
        <dbReference type="ARBA" id="ARBA00022777"/>
    </source>
</evidence>
<keyword evidence="3" id="KW-0597">Phosphoprotein</keyword>
<dbReference type="PRINTS" id="PR00344">
    <property type="entry name" value="BCTRLSENSOR"/>
</dbReference>
<dbReference type="EMBL" id="BJYT01000001">
    <property type="protein sequence ID" value="GEO08133.1"/>
    <property type="molecule type" value="Genomic_DNA"/>
</dbReference>
<dbReference type="InterPro" id="IPR052162">
    <property type="entry name" value="Sensor_kinase/Photoreceptor"/>
</dbReference>
<dbReference type="InterPro" id="IPR035965">
    <property type="entry name" value="PAS-like_dom_sf"/>
</dbReference>
<dbReference type="PROSITE" id="PS50112">
    <property type="entry name" value="PAS"/>
    <property type="match status" value="2"/>
</dbReference>
<dbReference type="EC" id="2.7.13.3" evidence="2"/>
<dbReference type="PROSITE" id="PS50109">
    <property type="entry name" value="HIS_KIN"/>
    <property type="match status" value="1"/>
</dbReference>
<gene>
    <name evidence="9" type="ORF">SAE01_06290</name>
</gene>